<evidence type="ECO:0000256" key="1">
    <source>
        <dbReference type="SAM" id="Phobius"/>
    </source>
</evidence>
<feature type="transmembrane region" description="Helical" evidence="1">
    <location>
        <begin position="371"/>
        <end position="391"/>
    </location>
</feature>
<keyword evidence="1" id="KW-0812">Transmembrane</keyword>
<comment type="caution">
    <text evidence="3">The sequence shown here is derived from an EMBL/GenBank/DDBJ whole genome shotgun (WGS) entry which is preliminary data.</text>
</comment>
<accession>A0ABP6T2E6</accession>
<protein>
    <submittedName>
        <fullName evidence="3">Acyltransferase</fullName>
    </submittedName>
</protein>
<feature type="transmembrane region" description="Helical" evidence="1">
    <location>
        <begin position="291"/>
        <end position="319"/>
    </location>
</feature>
<dbReference type="RefSeq" id="WP_345729823.1">
    <property type="nucleotide sequence ID" value="NZ_BAAAYN010000026.1"/>
</dbReference>
<feature type="transmembrane region" description="Helical" evidence="1">
    <location>
        <begin position="339"/>
        <end position="359"/>
    </location>
</feature>
<sequence length="393" mass="41364">MTLATRIEAATPADRDRALDGLRALAVIGVVIGHYLVMALVPDAEGALRVRSPLTALPDFAPLSWVFQLLALFFLVGGYSAAQGLGTREYGRWIRRRLIRLTRPVVAVTAVLALTFPLLAAAGVPAGTLRTTTALVVQPLWFIAVYGVVTALTPVVVALVRRLGAWAALPLVVTVAVVDALRYGPWADGVPGWVGLVNVLPGWAFAYVLGVAWAQGRLPRRAAAAVAAVGAVLLVSLVLWFEYPASVVGVPGAGRVNSHPPSLLVVALAMAQCGLAVLGRDRLAAALRVPGRWAAVAMLNLVAMTVFCWHQIALVLLTVGTLPADLPGLHQLPDGLGWAGWRLVWLPVHCVVLAALVWGARRFEAPWSGTLRRVGPAAVVAAIGFGGYAVAVL</sequence>
<name>A0ABP6T2E6_9ACTN</name>
<keyword evidence="3" id="KW-0808">Transferase</keyword>
<feature type="transmembrane region" description="Helical" evidence="1">
    <location>
        <begin position="190"/>
        <end position="210"/>
    </location>
</feature>
<feature type="transmembrane region" description="Helical" evidence="1">
    <location>
        <begin position="21"/>
        <end position="41"/>
    </location>
</feature>
<dbReference type="GO" id="GO:0016746">
    <property type="term" value="F:acyltransferase activity"/>
    <property type="evidence" value="ECO:0007669"/>
    <property type="project" value="UniProtKB-KW"/>
</dbReference>
<feature type="transmembrane region" description="Helical" evidence="1">
    <location>
        <begin position="140"/>
        <end position="160"/>
    </location>
</feature>
<feature type="transmembrane region" description="Helical" evidence="1">
    <location>
        <begin position="101"/>
        <end position="120"/>
    </location>
</feature>
<dbReference type="InterPro" id="IPR002656">
    <property type="entry name" value="Acyl_transf_3_dom"/>
</dbReference>
<proteinExistence type="predicted"/>
<evidence type="ECO:0000313" key="4">
    <source>
        <dbReference type="Proteomes" id="UP001501676"/>
    </source>
</evidence>
<evidence type="ECO:0000313" key="3">
    <source>
        <dbReference type="EMBL" id="GAA3389837.1"/>
    </source>
</evidence>
<evidence type="ECO:0000259" key="2">
    <source>
        <dbReference type="Pfam" id="PF01757"/>
    </source>
</evidence>
<gene>
    <name evidence="3" type="ORF">GCM10020369_41490</name>
</gene>
<feature type="transmembrane region" description="Helical" evidence="1">
    <location>
        <begin position="261"/>
        <end position="279"/>
    </location>
</feature>
<dbReference type="Pfam" id="PF01757">
    <property type="entry name" value="Acyl_transf_3"/>
    <property type="match status" value="1"/>
</dbReference>
<keyword evidence="1" id="KW-1133">Transmembrane helix</keyword>
<organism evidence="3 4">
    <name type="scientific">Cryptosporangium minutisporangium</name>
    <dbReference type="NCBI Taxonomy" id="113569"/>
    <lineage>
        <taxon>Bacteria</taxon>
        <taxon>Bacillati</taxon>
        <taxon>Actinomycetota</taxon>
        <taxon>Actinomycetes</taxon>
        <taxon>Cryptosporangiales</taxon>
        <taxon>Cryptosporangiaceae</taxon>
        <taxon>Cryptosporangium</taxon>
    </lineage>
</organism>
<reference evidence="4" key="1">
    <citation type="journal article" date="2019" name="Int. J. Syst. Evol. Microbiol.">
        <title>The Global Catalogue of Microorganisms (GCM) 10K type strain sequencing project: providing services to taxonomists for standard genome sequencing and annotation.</title>
        <authorList>
            <consortium name="The Broad Institute Genomics Platform"/>
            <consortium name="The Broad Institute Genome Sequencing Center for Infectious Disease"/>
            <person name="Wu L."/>
            <person name="Ma J."/>
        </authorList>
    </citation>
    <scope>NUCLEOTIDE SEQUENCE [LARGE SCALE GENOMIC DNA]</scope>
    <source>
        <strain evidence="4">JCM 9458</strain>
    </source>
</reference>
<keyword evidence="1" id="KW-0472">Membrane</keyword>
<dbReference type="Proteomes" id="UP001501676">
    <property type="component" value="Unassembled WGS sequence"/>
</dbReference>
<dbReference type="EMBL" id="BAAAYN010000026">
    <property type="protein sequence ID" value="GAA3389837.1"/>
    <property type="molecule type" value="Genomic_DNA"/>
</dbReference>
<feature type="transmembrane region" description="Helical" evidence="1">
    <location>
        <begin position="61"/>
        <end position="81"/>
    </location>
</feature>
<keyword evidence="3" id="KW-0012">Acyltransferase</keyword>
<feature type="transmembrane region" description="Helical" evidence="1">
    <location>
        <begin position="167"/>
        <end position="184"/>
    </location>
</feature>
<keyword evidence="4" id="KW-1185">Reference proteome</keyword>
<feature type="transmembrane region" description="Helical" evidence="1">
    <location>
        <begin position="222"/>
        <end position="241"/>
    </location>
</feature>
<feature type="domain" description="Acyltransferase 3" evidence="2">
    <location>
        <begin position="17"/>
        <end position="353"/>
    </location>
</feature>